<dbReference type="KEGG" id="mob:NCTC10112_00446"/>
<dbReference type="NCBIfam" id="NF045830">
    <property type="entry name" value="MYPU_1760_HExxH"/>
    <property type="match status" value="1"/>
</dbReference>
<name>A0A448ZX99_METOS</name>
<reference evidence="2 3" key="1">
    <citation type="submission" date="2019-01" db="EMBL/GenBank/DDBJ databases">
        <authorList>
            <consortium name="Pathogen Informatics"/>
        </authorList>
    </citation>
    <scope>NUCLEOTIDE SEQUENCE [LARGE SCALE GENOMIC DNA]</scope>
    <source>
        <strain evidence="2 3">NCTC10112</strain>
    </source>
</reference>
<dbReference type="OrthoDB" id="393673at2"/>
<feature type="transmembrane region" description="Helical" evidence="1">
    <location>
        <begin position="14"/>
        <end position="39"/>
    </location>
</feature>
<organism evidence="2 3">
    <name type="scientific">Metamycoplasma orale</name>
    <name type="common">Mycoplasma orale</name>
    <dbReference type="NCBI Taxonomy" id="2121"/>
    <lineage>
        <taxon>Bacteria</taxon>
        <taxon>Bacillati</taxon>
        <taxon>Mycoplasmatota</taxon>
        <taxon>Mycoplasmoidales</taxon>
        <taxon>Metamycoplasmataceae</taxon>
        <taxon>Metamycoplasma</taxon>
    </lineage>
</organism>
<evidence type="ECO:0000256" key="1">
    <source>
        <dbReference type="SAM" id="Phobius"/>
    </source>
</evidence>
<keyword evidence="1" id="KW-0472">Membrane</keyword>
<keyword evidence="1" id="KW-0812">Transmembrane</keyword>
<dbReference type="RefSeq" id="WP_022935822.1">
    <property type="nucleotide sequence ID" value="NZ_LR214940.1"/>
</dbReference>
<dbReference type="EMBL" id="LR214940">
    <property type="protein sequence ID" value="VEU55851.1"/>
    <property type="molecule type" value="Genomic_DNA"/>
</dbReference>
<dbReference type="AlphaFoldDB" id="A0A448ZX99"/>
<gene>
    <name evidence="2" type="ORF">NCTC10112_00446</name>
</gene>
<dbReference type="Proteomes" id="UP000290482">
    <property type="component" value="Chromosome"/>
</dbReference>
<keyword evidence="3" id="KW-1185">Reference proteome</keyword>
<accession>A0A448ZX99</accession>
<keyword evidence="1" id="KW-1133">Transmembrane helix</keyword>
<evidence type="ECO:0000313" key="3">
    <source>
        <dbReference type="Proteomes" id="UP000290482"/>
    </source>
</evidence>
<dbReference type="InterPro" id="IPR054786">
    <property type="entry name" value="MYPU_1760-like"/>
</dbReference>
<sequence>MNTKNNKNTKRTNLIYVVVIPISLLLILGFFAIVVMFVLKSFSSNLQTNFAIDEKNKISYNVKYSENNKISKDYKFDELFFEEYPYAKDSKGNYKYFFNKEGLELLSKEFKRRANFGPEIFEIQKISINKRYSNNAGQDVNGLYNPETKEIILFTTELTKARNGYQKSWDTVDLNKKVEMVLPTLVHEYTHHIANVYNNSGKKTDNNYTTNYYYKLAENSFNFYKDIFIKNYTNNTKFIDGIKKYLYNENYKSYESYLLDAISNNSIFKNFSAYDLFNFANTKSSNLSYADKLKWQNFENKEYYFNNPNPALSIRFASPITEDRIDYLYSIEELIAREFVKLTYTNSKTIYNPYSSLFENIAYFKKENGYFISSFGDDILKNIANVQSLNNLEIVSTNWVFDNELRKYKKLVRQTFSLQNGYSLPFKSLPANENVKGIYKTYMDLMGYGLPISYFSYNQYNQFNDIVLGGYLKLDNPYKNIYLVASNSIKEENIKLNVFKANTIVKTKWQSFIEDTNSDVSLINQDKTLYSYVTDPLDISKLTNLNNSTFNFKFWIDKNNNGQKDSNEIVEIANANFYARQEEIKRSVINIRKYIENNNITLGLNNSYKISIKKIDTLGDIKYQYVLEKY</sequence>
<evidence type="ECO:0000313" key="2">
    <source>
        <dbReference type="EMBL" id="VEU55851.1"/>
    </source>
</evidence>
<protein>
    <submittedName>
        <fullName evidence="2">Uncharacterized protein</fullName>
    </submittedName>
</protein>
<proteinExistence type="predicted"/>